<gene>
    <name evidence="1" type="ORF">FIV42_06925</name>
</gene>
<organism evidence="1 2">
    <name type="scientific">Persicimonas caeni</name>
    <dbReference type="NCBI Taxonomy" id="2292766"/>
    <lineage>
        <taxon>Bacteria</taxon>
        <taxon>Deltaproteobacteria</taxon>
        <taxon>Bradymonadales</taxon>
        <taxon>Bradymonadaceae</taxon>
        <taxon>Persicimonas</taxon>
    </lineage>
</organism>
<sequence>MLKLFCMGTYIRHNRSPEAPPRRPDHPTFGDEAAKGVERRLAALKERWSQLRSKAAPILERLVRKAPN</sequence>
<dbReference type="EMBL" id="CP041186">
    <property type="protein sequence ID" value="QDG50475.1"/>
    <property type="molecule type" value="Genomic_DNA"/>
</dbReference>
<evidence type="ECO:0000313" key="2">
    <source>
        <dbReference type="Proteomes" id="UP000315995"/>
    </source>
</evidence>
<name>A0A4Y6PRR1_PERCE</name>
<reference evidence="1 2" key="1">
    <citation type="submission" date="2019-06" db="EMBL/GenBank/DDBJ databases">
        <title>Persicimonas caeni gen. nov., sp. nov., a predatory bacterium isolated from solar saltern.</title>
        <authorList>
            <person name="Wang S."/>
        </authorList>
    </citation>
    <scope>NUCLEOTIDE SEQUENCE [LARGE SCALE GENOMIC DNA]</scope>
    <source>
        <strain evidence="1 2">YN101</strain>
    </source>
</reference>
<evidence type="ECO:0000313" key="1">
    <source>
        <dbReference type="EMBL" id="QDG50475.1"/>
    </source>
</evidence>
<dbReference type="RefSeq" id="WP_141196967.1">
    <property type="nucleotide sequence ID" value="NZ_CP041186.1"/>
</dbReference>
<accession>A0A4Y6PRR1</accession>
<proteinExistence type="predicted"/>
<accession>A0A5B8Y6L5</accession>
<protein>
    <submittedName>
        <fullName evidence="1">Uncharacterized protein</fullName>
    </submittedName>
</protein>
<keyword evidence="2" id="KW-1185">Reference proteome</keyword>
<dbReference type="Proteomes" id="UP000315995">
    <property type="component" value="Chromosome"/>
</dbReference>
<dbReference type="AlphaFoldDB" id="A0A4Y6PRR1"/>